<sequence>MVKKNEKEERIHSVSSCVKSYSTTTPVVNKLLLSSMNPPGDCSHHLYAASRKELPAVCIYQAPRTLSAPSLAEATTAYPTLEKFPMQLSLKSLDQELHFKEPQRLPGKQHHEVEKVTMLMTKFGIAGGAVYLTYSQGLLEGNVKGSEVLSKAKSAIPPAVEEWTKYFGWELPSAPKIDFSPTEMWNSATACEMEQFFRYTFLSLQPKAHINELTDALQLVTSFTSEALQEPEALATPTVTPQICTARDILLGA</sequence>
<comment type="caution">
    <text evidence="10">The sequence shown here is derived from an EMBL/GenBank/DDBJ whole genome shotgun (WGS) entry which is preliminary data.</text>
</comment>
<dbReference type="AlphaFoldDB" id="A0A8X7XB29"/>
<dbReference type="PANTHER" id="PTHR31816:SF3">
    <property type="entry name" value="MICOS COMPLEX SUBUNIT MIC13"/>
    <property type="match status" value="1"/>
</dbReference>
<dbReference type="EMBL" id="JAATIS010003638">
    <property type="protein sequence ID" value="KAG2464124.1"/>
    <property type="molecule type" value="Genomic_DNA"/>
</dbReference>
<gene>
    <name evidence="10" type="primary">Mic13</name>
    <name evidence="10" type="ORF">GTO96_0003252</name>
</gene>
<dbReference type="Proteomes" id="UP000886611">
    <property type="component" value="Unassembled WGS sequence"/>
</dbReference>
<dbReference type="InterPro" id="IPR026769">
    <property type="entry name" value="Mic13"/>
</dbReference>
<evidence type="ECO:0000256" key="6">
    <source>
        <dbReference type="ARBA" id="ARBA00022989"/>
    </source>
</evidence>
<evidence type="ECO:0000256" key="5">
    <source>
        <dbReference type="ARBA" id="ARBA00022792"/>
    </source>
</evidence>
<evidence type="ECO:0000256" key="1">
    <source>
        <dbReference type="ARBA" id="ARBA00004434"/>
    </source>
</evidence>
<evidence type="ECO:0000256" key="4">
    <source>
        <dbReference type="ARBA" id="ARBA00022692"/>
    </source>
</evidence>
<keyword evidence="5 9" id="KW-0999">Mitochondrion inner membrane</keyword>
<evidence type="ECO:0000256" key="2">
    <source>
        <dbReference type="ARBA" id="ARBA00006771"/>
    </source>
</evidence>
<comment type="subunit">
    <text evidence="9">Component of the mitochondrial contact site and cristae organizing system (MICOS) complex.</text>
</comment>
<dbReference type="GO" id="GO:0061617">
    <property type="term" value="C:MICOS complex"/>
    <property type="evidence" value="ECO:0007669"/>
    <property type="project" value="UniProtKB-UniRule"/>
</dbReference>
<organism evidence="10 11">
    <name type="scientific">Polypterus senegalus</name>
    <name type="common">Senegal bichir</name>
    <dbReference type="NCBI Taxonomy" id="55291"/>
    <lineage>
        <taxon>Eukaryota</taxon>
        <taxon>Metazoa</taxon>
        <taxon>Chordata</taxon>
        <taxon>Craniata</taxon>
        <taxon>Vertebrata</taxon>
        <taxon>Euteleostomi</taxon>
        <taxon>Actinopterygii</taxon>
        <taxon>Polypteriformes</taxon>
        <taxon>Polypteridae</taxon>
        <taxon>Polypterus</taxon>
    </lineage>
</organism>
<keyword evidence="11" id="KW-1185">Reference proteome</keyword>
<feature type="non-terminal residue" evidence="10">
    <location>
        <position position="253"/>
    </location>
</feature>
<dbReference type="GO" id="GO:0042407">
    <property type="term" value="P:cristae formation"/>
    <property type="evidence" value="ECO:0007669"/>
    <property type="project" value="TreeGrafter"/>
</dbReference>
<keyword evidence="6" id="KW-1133">Transmembrane helix</keyword>
<evidence type="ECO:0000256" key="3">
    <source>
        <dbReference type="ARBA" id="ARBA00018172"/>
    </source>
</evidence>
<evidence type="ECO:0000313" key="11">
    <source>
        <dbReference type="Proteomes" id="UP000886611"/>
    </source>
</evidence>
<protein>
    <recommendedName>
        <fullName evidence="3 9">MICOS complex subunit MIC13</fullName>
    </recommendedName>
</protein>
<comment type="function">
    <text evidence="9">Component of the MICOS complex, a large protein complex of the mitochondrial inner membrane that plays crucial roles in the maintenance of crista junctions, inner membrane architecture, and formation of contact sites to the outer membrane.</text>
</comment>
<evidence type="ECO:0000256" key="8">
    <source>
        <dbReference type="ARBA" id="ARBA00023136"/>
    </source>
</evidence>
<keyword evidence="8" id="KW-0472">Membrane</keyword>
<evidence type="ECO:0000313" key="10">
    <source>
        <dbReference type="EMBL" id="KAG2464124.1"/>
    </source>
</evidence>
<dbReference type="Pfam" id="PF15884">
    <property type="entry name" value="QIL1"/>
    <property type="match status" value="1"/>
</dbReference>
<comment type="subcellular location">
    <subcellularLocation>
        <location evidence="1 9">Mitochondrion inner membrane</location>
        <topology evidence="1 9">Single-pass membrane protein</topology>
    </subcellularLocation>
</comment>
<proteinExistence type="inferred from homology"/>
<comment type="similarity">
    <text evidence="2 9">Belongs to the MICOS complex subunit Mic13 family.</text>
</comment>
<evidence type="ECO:0000256" key="7">
    <source>
        <dbReference type="ARBA" id="ARBA00023128"/>
    </source>
</evidence>
<dbReference type="PANTHER" id="PTHR31816">
    <property type="entry name" value="MICOS COMPLEX SUBUNIT MIC13"/>
    <property type="match status" value="1"/>
</dbReference>
<feature type="non-terminal residue" evidence="10">
    <location>
        <position position="1"/>
    </location>
</feature>
<keyword evidence="4" id="KW-0812">Transmembrane</keyword>
<dbReference type="GO" id="GO:0044284">
    <property type="term" value="C:mitochondrial crista junction"/>
    <property type="evidence" value="ECO:0007669"/>
    <property type="project" value="TreeGrafter"/>
</dbReference>
<evidence type="ECO:0000256" key="9">
    <source>
        <dbReference type="RuleBase" id="RU363009"/>
    </source>
</evidence>
<name>A0A8X7XB29_POLSE</name>
<keyword evidence="7 9" id="KW-0496">Mitochondrion</keyword>
<reference evidence="10 11" key="1">
    <citation type="journal article" date="2021" name="Cell">
        <title>Tracing the genetic footprints of vertebrate landing in non-teleost ray-finned fishes.</title>
        <authorList>
            <person name="Bi X."/>
            <person name="Wang K."/>
            <person name="Yang L."/>
            <person name="Pan H."/>
            <person name="Jiang H."/>
            <person name="Wei Q."/>
            <person name="Fang M."/>
            <person name="Yu H."/>
            <person name="Zhu C."/>
            <person name="Cai Y."/>
            <person name="He Y."/>
            <person name="Gan X."/>
            <person name="Zeng H."/>
            <person name="Yu D."/>
            <person name="Zhu Y."/>
            <person name="Jiang H."/>
            <person name="Qiu Q."/>
            <person name="Yang H."/>
            <person name="Zhang Y.E."/>
            <person name="Wang W."/>
            <person name="Zhu M."/>
            <person name="He S."/>
            <person name="Zhang G."/>
        </authorList>
    </citation>
    <scope>NUCLEOTIDE SEQUENCE [LARGE SCALE GENOMIC DNA]</scope>
    <source>
        <strain evidence="10">Bchr_013</strain>
    </source>
</reference>
<accession>A0A8X7XB29</accession>